<name>A0A914HS90_GLORO</name>
<proteinExistence type="predicted"/>
<accession>A0A914HS90</accession>
<dbReference type="Proteomes" id="UP000887572">
    <property type="component" value="Unplaced"/>
</dbReference>
<reference evidence="3" key="1">
    <citation type="submission" date="2022-11" db="UniProtKB">
        <authorList>
            <consortium name="WormBaseParasite"/>
        </authorList>
    </citation>
    <scope>IDENTIFICATION</scope>
</reference>
<feature type="compositionally biased region" description="Polar residues" evidence="1">
    <location>
        <begin position="14"/>
        <end position="23"/>
    </location>
</feature>
<evidence type="ECO:0000313" key="2">
    <source>
        <dbReference type="Proteomes" id="UP000887572"/>
    </source>
</evidence>
<evidence type="ECO:0000256" key="1">
    <source>
        <dbReference type="SAM" id="MobiDB-lite"/>
    </source>
</evidence>
<sequence>MKNIREERKCMRSNHASVVTHQSTRQKRAPLTSRISNAILLLKSVTEPVPSPLSVTTAEEGMKTMEPLTDGAEEEGPKSTAAADRC</sequence>
<feature type="compositionally biased region" description="Basic and acidic residues" evidence="1">
    <location>
        <begin position="1"/>
        <end position="10"/>
    </location>
</feature>
<dbReference type="WBParaSite" id="Gr19_v10_g4186.t1">
    <property type="protein sequence ID" value="Gr19_v10_g4186.t1"/>
    <property type="gene ID" value="Gr19_v10_g4186"/>
</dbReference>
<organism evidence="2 3">
    <name type="scientific">Globodera rostochiensis</name>
    <name type="common">Golden nematode worm</name>
    <name type="synonym">Heterodera rostochiensis</name>
    <dbReference type="NCBI Taxonomy" id="31243"/>
    <lineage>
        <taxon>Eukaryota</taxon>
        <taxon>Metazoa</taxon>
        <taxon>Ecdysozoa</taxon>
        <taxon>Nematoda</taxon>
        <taxon>Chromadorea</taxon>
        <taxon>Rhabditida</taxon>
        <taxon>Tylenchina</taxon>
        <taxon>Tylenchomorpha</taxon>
        <taxon>Tylenchoidea</taxon>
        <taxon>Heteroderidae</taxon>
        <taxon>Heteroderinae</taxon>
        <taxon>Globodera</taxon>
    </lineage>
</organism>
<keyword evidence="2" id="KW-1185">Reference proteome</keyword>
<evidence type="ECO:0000313" key="3">
    <source>
        <dbReference type="WBParaSite" id="Gr19_v10_g4186.t1"/>
    </source>
</evidence>
<feature type="region of interest" description="Disordered" evidence="1">
    <location>
        <begin position="67"/>
        <end position="86"/>
    </location>
</feature>
<protein>
    <submittedName>
        <fullName evidence="3">Uncharacterized protein</fullName>
    </submittedName>
</protein>
<dbReference type="AlphaFoldDB" id="A0A914HS90"/>
<feature type="region of interest" description="Disordered" evidence="1">
    <location>
        <begin position="1"/>
        <end position="31"/>
    </location>
</feature>